<dbReference type="Pfam" id="PF00534">
    <property type="entry name" value="Glycos_transf_1"/>
    <property type="match status" value="1"/>
</dbReference>
<organism evidence="3 4">
    <name type="scientific">Massilia horti</name>
    <dbReference type="NCBI Taxonomy" id="2562153"/>
    <lineage>
        <taxon>Bacteria</taxon>
        <taxon>Pseudomonadati</taxon>
        <taxon>Pseudomonadota</taxon>
        <taxon>Betaproteobacteria</taxon>
        <taxon>Burkholderiales</taxon>
        <taxon>Oxalobacteraceae</taxon>
        <taxon>Telluria group</taxon>
        <taxon>Massilia</taxon>
    </lineage>
</organism>
<dbReference type="GO" id="GO:0016757">
    <property type="term" value="F:glycosyltransferase activity"/>
    <property type="evidence" value="ECO:0007669"/>
    <property type="project" value="InterPro"/>
</dbReference>
<protein>
    <submittedName>
        <fullName evidence="3">Glycosyltransferase</fullName>
    </submittedName>
</protein>
<gene>
    <name evidence="3" type="ORF">E4O92_04040</name>
</gene>
<keyword evidence="3" id="KW-0808">Transferase</keyword>
<feature type="domain" description="Glycosyltransferase subfamily 4-like N-terminal" evidence="2">
    <location>
        <begin position="24"/>
        <end position="179"/>
    </location>
</feature>
<dbReference type="OrthoDB" id="9775208at2"/>
<dbReference type="InterPro" id="IPR001296">
    <property type="entry name" value="Glyco_trans_1"/>
</dbReference>
<dbReference type="PANTHER" id="PTHR12526:SF630">
    <property type="entry name" value="GLYCOSYLTRANSFERASE"/>
    <property type="match status" value="1"/>
</dbReference>
<dbReference type="InterPro" id="IPR028098">
    <property type="entry name" value="Glyco_trans_4-like_N"/>
</dbReference>
<reference evidence="3 4" key="1">
    <citation type="submission" date="2019-03" db="EMBL/GenBank/DDBJ databases">
        <title>Draft genome of Massilia hortus sp. nov., a novel bacterial species of the Oxalobacteraceae family.</title>
        <authorList>
            <person name="Peta V."/>
            <person name="Raths R."/>
            <person name="Bucking H."/>
        </authorList>
    </citation>
    <scope>NUCLEOTIDE SEQUENCE [LARGE SCALE GENOMIC DNA]</scope>
    <source>
        <strain evidence="3 4">ONC3</strain>
    </source>
</reference>
<accession>A0A4Y9T487</accession>
<dbReference type="EMBL" id="SPUM01000026">
    <property type="protein sequence ID" value="TFW34382.1"/>
    <property type="molecule type" value="Genomic_DNA"/>
</dbReference>
<dbReference type="SUPFAM" id="SSF53756">
    <property type="entry name" value="UDP-Glycosyltransferase/glycogen phosphorylase"/>
    <property type="match status" value="1"/>
</dbReference>
<dbReference type="PANTHER" id="PTHR12526">
    <property type="entry name" value="GLYCOSYLTRANSFERASE"/>
    <property type="match status" value="1"/>
</dbReference>
<evidence type="ECO:0000259" key="2">
    <source>
        <dbReference type="Pfam" id="PF13439"/>
    </source>
</evidence>
<dbReference type="RefSeq" id="WP_135188468.1">
    <property type="nucleotide sequence ID" value="NZ_SPUM01000026.1"/>
</dbReference>
<dbReference type="AlphaFoldDB" id="A0A4Y9T487"/>
<dbReference type="Pfam" id="PF13439">
    <property type="entry name" value="Glyco_transf_4"/>
    <property type="match status" value="1"/>
</dbReference>
<evidence type="ECO:0000313" key="3">
    <source>
        <dbReference type="EMBL" id="TFW34382.1"/>
    </source>
</evidence>
<evidence type="ECO:0000259" key="1">
    <source>
        <dbReference type="Pfam" id="PF00534"/>
    </source>
</evidence>
<dbReference type="Proteomes" id="UP000297258">
    <property type="component" value="Unassembled WGS sequence"/>
</dbReference>
<keyword evidence="4" id="KW-1185">Reference proteome</keyword>
<proteinExistence type="predicted"/>
<dbReference type="CDD" id="cd03801">
    <property type="entry name" value="GT4_PimA-like"/>
    <property type="match status" value="1"/>
</dbReference>
<dbReference type="Gene3D" id="3.40.50.2000">
    <property type="entry name" value="Glycogen Phosphorylase B"/>
    <property type="match status" value="2"/>
</dbReference>
<evidence type="ECO:0000313" key="4">
    <source>
        <dbReference type="Proteomes" id="UP000297258"/>
    </source>
</evidence>
<sequence length="367" mass="42019">MKICFLGMDNLPVLAPEYNRHGIGGEQVQQTLLAQALVRRGFTVSMVVFDYGQQDGASWRQVVTYKSFGQQAGLPVLRFVHPRWTGLWSAMRRADADIYYLSCAGMELGLAAMFCLRHGRRFVFRVAHDHDCEPSRLLIKYWRDKKLYEYGLRRAHGIFVQTEQQQRALLANYRLPSRIAGMLVERPAYRGARTVDVLWVNNLRQFKRPDLALELARRMPHLSFHMVGGRQGGFDALYDDIARQASQIPNLTFHGRVPYHDMDAHYGRARVFVNTSDSEGFPNSYLQAWVRGTPVVAFFDPDGVIKRRQLGFAAASLEDMQQHIAMLTGDDALWSAASARCRRYMAERHGEERILAPYLSTFVELLT</sequence>
<feature type="domain" description="Glycosyl transferase family 1" evidence="1">
    <location>
        <begin position="197"/>
        <end position="298"/>
    </location>
</feature>
<comment type="caution">
    <text evidence="3">The sequence shown here is derived from an EMBL/GenBank/DDBJ whole genome shotgun (WGS) entry which is preliminary data.</text>
</comment>
<name>A0A4Y9T487_9BURK</name>